<evidence type="ECO:0000313" key="2">
    <source>
        <dbReference type="EMBL" id="ODM09153.1"/>
    </source>
</evidence>
<dbReference type="PATRIC" id="fig|1432052.3.peg.5427"/>
<evidence type="ECO:0000256" key="1">
    <source>
        <dbReference type="SAM" id="Phobius"/>
    </source>
</evidence>
<proteinExistence type="predicted"/>
<comment type="caution">
    <text evidence="2">The sequence shown here is derived from an EMBL/GenBank/DDBJ whole genome shotgun (WGS) entry which is preliminary data.</text>
</comment>
<keyword evidence="1" id="KW-0812">Transmembrane</keyword>
<protein>
    <submittedName>
        <fullName evidence="2">Uncharacterized protein</fullName>
    </submittedName>
</protein>
<evidence type="ECO:0000313" key="3">
    <source>
        <dbReference type="Proteomes" id="UP000095003"/>
    </source>
</evidence>
<organism evidence="2 3">
    <name type="scientific">Eisenbergiella tayi</name>
    <dbReference type="NCBI Taxonomy" id="1432052"/>
    <lineage>
        <taxon>Bacteria</taxon>
        <taxon>Bacillati</taxon>
        <taxon>Bacillota</taxon>
        <taxon>Clostridia</taxon>
        <taxon>Lachnospirales</taxon>
        <taxon>Lachnospiraceae</taxon>
        <taxon>Eisenbergiella</taxon>
    </lineage>
</organism>
<reference evidence="2 3" key="1">
    <citation type="submission" date="2016-07" db="EMBL/GenBank/DDBJ databases">
        <title>Characterization of isolates of Eisenbergiella tayi derived from blood cultures, using whole genome sequencing.</title>
        <authorList>
            <person name="Burdz T."/>
            <person name="Wiebe D."/>
            <person name="Huynh C."/>
            <person name="Bernard K."/>
        </authorList>
    </citation>
    <scope>NUCLEOTIDE SEQUENCE [LARGE SCALE GENOMIC DNA]</scope>
    <source>
        <strain evidence="2 3">NML 120489</strain>
    </source>
</reference>
<sequence length="205" mass="23371">MSDRNRKKDFRNNIKDTRGDAMIVVVCLMFLFTVLSLAMLLSVSAVTGSLKKNAALTRCRLAAESFSEMMGKDLTDSTKVTEFQTNIRDLLLSDADFNFCWYKEKEGLVWEFEPETDNGASVGDTIRGYDITVTIYFGDVSNMEKEDADRRKVSQTESGKFGDLFLYTVVTCSKGNDSYHIRQKYRMIIIGEPGEEEHKWIFVKA</sequence>
<gene>
    <name evidence="2" type="ORF">BEH84_04903</name>
</gene>
<dbReference type="EMBL" id="MCGI01000005">
    <property type="protein sequence ID" value="ODM09153.1"/>
    <property type="molecule type" value="Genomic_DNA"/>
</dbReference>
<dbReference type="Proteomes" id="UP000095003">
    <property type="component" value="Unassembled WGS sequence"/>
</dbReference>
<keyword evidence="1" id="KW-0472">Membrane</keyword>
<dbReference type="RefSeq" id="WP_069158691.1">
    <property type="nucleotide sequence ID" value="NZ_DBFYTC010000101.1"/>
</dbReference>
<dbReference type="AlphaFoldDB" id="A0A1E3AKA3"/>
<accession>A0A1E3AKA3</accession>
<dbReference type="GeneID" id="93300581"/>
<name>A0A1E3AKA3_9FIRM</name>
<keyword evidence="1" id="KW-1133">Transmembrane helix</keyword>
<feature type="transmembrane region" description="Helical" evidence="1">
    <location>
        <begin position="21"/>
        <end position="43"/>
    </location>
</feature>